<dbReference type="InParanoid" id="A3LTJ1"/>
<reference evidence="10 11" key="1">
    <citation type="journal article" date="2007" name="Nat. Biotechnol.">
        <title>Genome sequence of the lignocellulose-bioconverting and xylose-fermenting yeast Pichia stipitis.</title>
        <authorList>
            <person name="Jeffries T.W."/>
            <person name="Grigoriev I.V."/>
            <person name="Grimwood J."/>
            <person name="Laplaza J.M."/>
            <person name="Aerts A."/>
            <person name="Salamov A."/>
            <person name="Schmutz J."/>
            <person name="Lindquist E."/>
            <person name="Dehal P."/>
            <person name="Shapiro H."/>
            <person name="Jin Y.S."/>
            <person name="Passoth V."/>
            <person name="Richardson P.M."/>
        </authorList>
    </citation>
    <scope>NUCLEOTIDE SEQUENCE [LARGE SCALE GENOMIC DNA]</scope>
    <source>
        <strain evidence="11">ATCC 58785 / CBS 6054 / NBRC 10063 / NRRL Y-11545</strain>
    </source>
</reference>
<feature type="active site" evidence="7">
    <location>
        <position position="197"/>
    </location>
</feature>
<keyword evidence="4" id="KW-0255">Endonuclease</keyword>
<evidence type="ECO:0000256" key="9">
    <source>
        <dbReference type="SAM" id="SignalP"/>
    </source>
</evidence>
<keyword evidence="5" id="KW-1015">Disulfide bond</keyword>
<dbReference type="GO" id="GO:0006401">
    <property type="term" value="P:RNA catabolic process"/>
    <property type="evidence" value="ECO:0007669"/>
    <property type="project" value="TreeGrafter"/>
</dbReference>
<evidence type="ECO:0000256" key="2">
    <source>
        <dbReference type="ARBA" id="ARBA00007469"/>
    </source>
</evidence>
<dbReference type="InterPro" id="IPR033697">
    <property type="entry name" value="Ribonuclease_T2_eukaryotic"/>
</dbReference>
<dbReference type="SUPFAM" id="SSF55895">
    <property type="entry name" value="Ribonuclease Rh-like"/>
    <property type="match status" value="1"/>
</dbReference>
<dbReference type="HOGENOM" id="CLU_037966_1_0_1"/>
<keyword evidence="4" id="KW-0378">Hydrolase</keyword>
<sequence>MLFKTLAPFIAILGAAQAAPTPLSLSCSIGSESLVAATSSSEYSVVDCSTFLQGQFDVFSCHNTTEIPAGESCCFENWGVLMQTQFWDYNATYLDLLNSTSPEDLATLEQQVLSSYGDDDAKSTFTIHGLWNDLCDGSFNQYCNPSLEISQAKDNITHVMVDVFGEADLYKKMSTYWLNNVKSNVENAGNIDLWEHEYNKHGTCMNTLLPKCFTGAYTRFENTISFYKKTVELWSNLPTYQFLQQFGITPSLTKQYKLADVQAALAQAHDGKEVYIGCLKGAIDEIWYYHNLKGNVLTGEYQPIDSLTPSTCGDYVYYLPK</sequence>
<name>A3LTJ1_PICST</name>
<dbReference type="CDD" id="cd01061">
    <property type="entry name" value="RNase_T2_euk"/>
    <property type="match status" value="1"/>
</dbReference>
<feature type="chain" id="PRO_5002654993" description="ribonuclease T2" evidence="9">
    <location>
        <begin position="19"/>
        <end position="321"/>
    </location>
</feature>
<gene>
    <name evidence="10" type="primary">RBT7</name>
    <name evidence="10" type="ORF">PICST_31426</name>
</gene>
<dbReference type="InterPro" id="IPR001568">
    <property type="entry name" value="RNase_T2-like"/>
</dbReference>
<dbReference type="PANTHER" id="PTHR11240">
    <property type="entry name" value="RIBONUCLEASE T2"/>
    <property type="match status" value="1"/>
</dbReference>
<comment type="subcellular location">
    <subcellularLocation>
        <location evidence="1">Vacuole lumen</location>
    </subcellularLocation>
</comment>
<dbReference type="GO" id="GO:0033897">
    <property type="term" value="F:ribonuclease T2 activity"/>
    <property type="evidence" value="ECO:0007669"/>
    <property type="project" value="UniProtKB-EC"/>
</dbReference>
<dbReference type="Pfam" id="PF00445">
    <property type="entry name" value="Ribonuclease_T2"/>
    <property type="match status" value="1"/>
</dbReference>
<feature type="signal peptide" evidence="9">
    <location>
        <begin position="1"/>
        <end position="18"/>
    </location>
</feature>
<dbReference type="RefSeq" id="XP_001384105.2">
    <property type="nucleotide sequence ID" value="XM_001384068.1"/>
</dbReference>
<dbReference type="InterPro" id="IPR033130">
    <property type="entry name" value="RNase_T2_His_AS_2"/>
</dbReference>
<proteinExistence type="inferred from homology"/>
<feature type="active site" evidence="7">
    <location>
        <position position="128"/>
    </location>
</feature>
<evidence type="ECO:0000313" key="11">
    <source>
        <dbReference type="Proteomes" id="UP000002258"/>
    </source>
</evidence>
<feature type="active site" evidence="7">
    <location>
        <position position="201"/>
    </location>
</feature>
<accession>A3LTJ1</accession>
<evidence type="ECO:0000256" key="4">
    <source>
        <dbReference type="ARBA" id="ARBA00022759"/>
    </source>
</evidence>
<dbReference type="Gene3D" id="3.90.730.10">
    <property type="entry name" value="Ribonuclease T2-like"/>
    <property type="match status" value="1"/>
</dbReference>
<evidence type="ECO:0000256" key="7">
    <source>
        <dbReference type="PIRSR" id="PIRSR633697-1"/>
    </source>
</evidence>
<dbReference type="InterPro" id="IPR036430">
    <property type="entry name" value="RNase_T2-like_sf"/>
</dbReference>
<keyword evidence="4" id="KW-0540">Nuclease</keyword>
<evidence type="ECO:0000256" key="6">
    <source>
        <dbReference type="ARBA" id="ARBA00025494"/>
    </source>
</evidence>
<dbReference type="STRING" id="322104.A3LTJ1"/>
<dbReference type="GO" id="GO:0003723">
    <property type="term" value="F:RNA binding"/>
    <property type="evidence" value="ECO:0007669"/>
    <property type="project" value="InterPro"/>
</dbReference>
<dbReference type="PROSITE" id="PS00531">
    <property type="entry name" value="RNASE_T2_2"/>
    <property type="match status" value="1"/>
</dbReference>
<dbReference type="EC" id="4.6.1.19" evidence="3"/>
<evidence type="ECO:0000313" key="10">
    <source>
        <dbReference type="EMBL" id="ABN66076.2"/>
    </source>
</evidence>
<keyword evidence="11" id="KW-1185">Reference proteome</keyword>
<dbReference type="eggNOG" id="KOG1642">
    <property type="taxonomic scope" value="Eukaryota"/>
</dbReference>
<dbReference type="KEGG" id="pic:PICST_31426"/>
<dbReference type="GO" id="GO:0005775">
    <property type="term" value="C:vacuolar lumen"/>
    <property type="evidence" value="ECO:0007669"/>
    <property type="project" value="UniProtKB-SubCell"/>
</dbReference>
<evidence type="ECO:0000256" key="5">
    <source>
        <dbReference type="ARBA" id="ARBA00023157"/>
    </source>
</evidence>
<protein>
    <recommendedName>
        <fullName evidence="3">ribonuclease T2</fullName>
        <ecNumber evidence="3">4.6.1.19</ecNumber>
    </recommendedName>
</protein>
<organism evidence="10 11">
    <name type="scientific">Scheffersomyces stipitis (strain ATCC 58785 / CBS 6054 / NBRC 10063 / NRRL Y-11545)</name>
    <name type="common">Yeast</name>
    <name type="synonym">Pichia stipitis</name>
    <dbReference type="NCBI Taxonomy" id="322104"/>
    <lineage>
        <taxon>Eukaryota</taxon>
        <taxon>Fungi</taxon>
        <taxon>Dikarya</taxon>
        <taxon>Ascomycota</taxon>
        <taxon>Saccharomycotina</taxon>
        <taxon>Pichiomycetes</taxon>
        <taxon>Debaryomycetaceae</taxon>
        <taxon>Scheffersomyces</taxon>
    </lineage>
</organism>
<dbReference type="OMA" id="LWEHEYN"/>
<dbReference type="GO" id="GO:0005576">
    <property type="term" value="C:extracellular region"/>
    <property type="evidence" value="ECO:0007669"/>
    <property type="project" value="TreeGrafter"/>
</dbReference>
<dbReference type="OrthoDB" id="435754at2759"/>
<dbReference type="AlphaFoldDB" id="A3LTJ1"/>
<dbReference type="Proteomes" id="UP000002258">
    <property type="component" value="Chromosome 4"/>
</dbReference>
<keyword evidence="9" id="KW-0732">Signal</keyword>
<dbReference type="EMBL" id="CP000498">
    <property type="protein sequence ID" value="ABN66076.2"/>
    <property type="molecule type" value="Genomic_DNA"/>
</dbReference>
<dbReference type="GeneID" id="4838456"/>
<evidence type="ECO:0000256" key="3">
    <source>
        <dbReference type="ARBA" id="ARBA00012571"/>
    </source>
</evidence>
<dbReference type="PANTHER" id="PTHR11240:SF22">
    <property type="entry name" value="RIBONUCLEASE T2"/>
    <property type="match status" value="1"/>
</dbReference>
<comment type="function">
    <text evidence="6">Rnase which modulates cell survival under stress conditions. Released from the vacuole to the cytoplasm during stress to promote tRNA and rRNA cleavage and to activate separately a downstream pathway that promotes cell death. Involved in cell size, vacuolar morphology and growth at high temperatures and high salt concentration.</text>
</comment>
<dbReference type="PROSITE" id="PS51257">
    <property type="entry name" value="PROKAR_LIPOPROTEIN"/>
    <property type="match status" value="1"/>
</dbReference>
<evidence type="ECO:0000256" key="8">
    <source>
        <dbReference type="RuleBase" id="RU004328"/>
    </source>
</evidence>
<comment type="similarity">
    <text evidence="2 8">Belongs to the RNase T2 family.</text>
</comment>
<evidence type="ECO:0000256" key="1">
    <source>
        <dbReference type="ARBA" id="ARBA00004410"/>
    </source>
</evidence>